<dbReference type="Proteomes" id="UP000095390">
    <property type="component" value="Unassembled WGS sequence"/>
</dbReference>
<dbReference type="NCBIfam" id="TIGR00115">
    <property type="entry name" value="tig"/>
    <property type="match status" value="1"/>
</dbReference>
<dbReference type="Proteomes" id="UP000286561">
    <property type="component" value="Unassembled WGS sequence"/>
</dbReference>
<dbReference type="Proteomes" id="UP000283497">
    <property type="component" value="Unassembled WGS sequence"/>
</dbReference>
<evidence type="ECO:0000256" key="4">
    <source>
        <dbReference type="ARBA" id="ARBA00022618"/>
    </source>
</evidence>
<dbReference type="Proteomes" id="UP000262524">
    <property type="component" value="Unassembled WGS sequence"/>
</dbReference>
<dbReference type="InterPro" id="IPR001179">
    <property type="entry name" value="PPIase_FKBP_dom"/>
</dbReference>
<evidence type="ECO:0000256" key="2">
    <source>
        <dbReference type="ARBA" id="ARBA00004496"/>
    </source>
</evidence>
<keyword evidence="7 10" id="KW-0413">Isomerase</keyword>
<dbReference type="EMBL" id="QSID01000019">
    <property type="protein sequence ID" value="RHC60734.1"/>
    <property type="molecule type" value="Genomic_DNA"/>
</dbReference>
<evidence type="ECO:0000313" key="19">
    <source>
        <dbReference type="EMBL" id="RHN06407.1"/>
    </source>
</evidence>
<comment type="catalytic activity">
    <reaction evidence="1 10">
        <text>[protein]-peptidylproline (omega=180) = [protein]-peptidylproline (omega=0)</text>
        <dbReference type="Rhea" id="RHEA:16237"/>
        <dbReference type="Rhea" id="RHEA-COMP:10747"/>
        <dbReference type="Rhea" id="RHEA-COMP:10748"/>
        <dbReference type="ChEBI" id="CHEBI:83833"/>
        <dbReference type="ChEBI" id="CHEBI:83834"/>
        <dbReference type="EC" id="5.2.1.8"/>
    </reaction>
</comment>
<name>A0A173S8A2_9FIRM</name>
<comment type="subcellular location">
    <subcellularLocation>
        <location evidence="2">Cytoplasm</location>
    </subcellularLocation>
</comment>
<dbReference type="InterPro" id="IPR005215">
    <property type="entry name" value="Trig_fac"/>
</dbReference>
<evidence type="ECO:0000313" key="25">
    <source>
        <dbReference type="Proteomes" id="UP000284621"/>
    </source>
</evidence>
<dbReference type="Pfam" id="PF05698">
    <property type="entry name" value="Trigger_C"/>
    <property type="match status" value="1"/>
</dbReference>
<evidence type="ECO:0000313" key="23">
    <source>
        <dbReference type="Proteomes" id="UP000283497"/>
    </source>
</evidence>
<evidence type="ECO:0000313" key="15">
    <source>
        <dbReference type="EMBL" id="RGI79680.1"/>
    </source>
</evidence>
<organism evidence="13 20">
    <name type="scientific">Anaerobutyricum hallii</name>
    <dbReference type="NCBI Taxonomy" id="39488"/>
    <lineage>
        <taxon>Bacteria</taxon>
        <taxon>Bacillati</taxon>
        <taxon>Bacillota</taxon>
        <taxon>Clostridia</taxon>
        <taxon>Lachnospirales</taxon>
        <taxon>Lachnospiraceae</taxon>
        <taxon>Anaerobutyricum</taxon>
    </lineage>
</organism>
<reference evidence="22 23" key="2">
    <citation type="submission" date="2018-08" db="EMBL/GenBank/DDBJ databases">
        <title>A genome reference for cultivated species of the human gut microbiota.</title>
        <authorList>
            <person name="Zou Y."/>
            <person name="Xue W."/>
            <person name="Luo G."/>
        </authorList>
    </citation>
    <scope>NUCLEOTIDE SEQUENCE [LARGE SCALE GENOMIC DNA]</scope>
    <source>
        <strain evidence="19 24">AF31-17AC</strain>
        <strain evidence="18 23">AF45-14BH</strain>
        <strain evidence="17 25">AM34-3LB</strain>
        <strain evidence="16 26">AM48-23BH</strain>
        <strain evidence="15 22">TM10-1AC</strain>
    </source>
</reference>
<dbReference type="EMBL" id="QRQO01000080">
    <property type="protein sequence ID" value="RHN06407.1"/>
    <property type="molecule type" value="Genomic_DNA"/>
</dbReference>
<evidence type="ECO:0000256" key="3">
    <source>
        <dbReference type="ARBA" id="ARBA00005464"/>
    </source>
</evidence>
<evidence type="ECO:0000313" key="13">
    <source>
        <dbReference type="EMBL" id="CUM85969.1"/>
    </source>
</evidence>
<dbReference type="Gene3D" id="3.10.50.40">
    <property type="match status" value="1"/>
</dbReference>
<gene>
    <name evidence="13" type="primary">tig_3</name>
    <name evidence="15" type="synonym">tig</name>
    <name evidence="14" type="synonym">tig_2</name>
    <name evidence="18" type="ORF">DW068_08070</name>
    <name evidence="17" type="ORF">DW833_13845</name>
    <name evidence="16" type="ORF">DW972_13930</name>
    <name evidence="19" type="ORF">DWZ29_16125</name>
    <name evidence="15" type="ORF">DXD91_14255</name>
    <name evidence="14" type="ORF">ERS852450_02192</name>
    <name evidence="13" type="ORF">ERS852578_00705</name>
</gene>
<dbReference type="SUPFAM" id="SSF109998">
    <property type="entry name" value="Triger factor/SurA peptide-binding domain-like"/>
    <property type="match status" value="1"/>
</dbReference>
<reference evidence="20 21" key="1">
    <citation type="submission" date="2015-09" db="EMBL/GenBank/DDBJ databases">
        <authorList>
            <consortium name="Pathogen Informatics"/>
        </authorList>
    </citation>
    <scope>NUCLEOTIDE SEQUENCE [LARGE SCALE GENOMIC DNA]</scope>
    <source>
        <strain evidence="14 21">2789STDY5834835</strain>
        <strain evidence="13 20">2789STDY5834966</strain>
    </source>
</reference>
<evidence type="ECO:0000313" key="20">
    <source>
        <dbReference type="Proteomes" id="UP000095390"/>
    </source>
</evidence>
<dbReference type="Gene3D" id="1.10.3120.10">
    <property type="entry name" value="Trigger factor, C-terminal domain"/>
    <property type="match status" value="1"/>
</dbReference>
<evidence type="ECO:0000313" key="21">
    <source>
        <dbReference type="Proteomes" id="UP000095679"/>
    </source>
</evidence>
<protein>
    <recommendedName>
        <fullName evidence="10">peptidylprolyl isomerase</fullName>
        <ecNumber evidence="10">5.2.1.8</ecNumber>
    </recommendedName>
</protein>
<proteinExistence type="inferred from homology"/>
<comment type="function">
    <text evidence="9">Involved in protein export. Acts as a chaperone by maintaining the newly synthesized protein in an open conformation. Functions as a peptidyl-prolyl cis-trans isomerase.</text>
</comment>
<dbReference type="EMBL" id="CYYC01000006">
    <property type="protein sequence ID" value="CUM85969.1"/>
    <property type="molecule type" value="Genomic_DNA"/>
</dbReference>
<dbReference type="GO" id="GO:0051301">
    <property type="term" value="P:cell division"/>
    <property type="evidence" value="ECO:0007669"/>
    <property type="project" value="UniProtKB-KW"/>
</dbReference>
<keyword evidence="25" id="KW-1185">Reference proteome</keyword>
<dbReference type="PROSITE" id="PS51257">
    <property type="entry name" value="PROKAR_LIPOPROTEIN"/>
    <property type="match status" value="1"/>
</dbReference>
<dbReference type="EMBL" id="QRNJ01000027">
    <property type="protein sequence ID" value="RHK39257.1"/>
    <property type="molecule type" value="Genomic_DNA"/>
</dbReference>
<keyword evidence="8" id="KW-0131">Cell cycle</keyword>
<evidence type="ECO:0000313" key="17">
    <source>
        <dbReference type="EMBL" id="RHC60734.1"/>
    </source>
</evidence>
<evidence type="ECO:0000256" key="6">
    <source>
        <dbReference type="ARBA" id="ARBA00023186"/>
    </source>
</evidence>
<comment type="similarity">
    <text evidence="3">Belongs to the FKBP-type PPIase family. Tig subfamily.</text>
</comment>
<keyword evidence="4" id="KW-0132">Cell division</keyword>
<feature type="domain" description="PPIase FKBP-type" evidence="12">
    <location>
        <begin position="104"/>
        <end position="164"/>
    </location>
</feature>
<dbReference type="InterPro" id="IPR046357">
    <property type="entry name" value="PPIase_dom_sf"/>
</dbReference>
<evidence type="ECO:0000313" key="18">
    <source>
        <dbReference type="EMBL" id="RHK39257.1"/>
    </source>
</evidence>
<evidence type="ECO:0000256" key="9">
    <source>
        <dbReference type="ARBA" id="ARBA00024849"/>
    </source>
</evidence>
<evidence type="ECO:0000313" key="26">
    <source>
        <dbReference type="Proteomes" id="UP000286561"/>
    </source>
</evidence>
<dbReference type="AlphaFoldDB" id="A0A173S8A2"/>
<dbReference type="GO" id="GO:0003755">
    <property type="term" value="F:peptidyl-prolyl cis-trans isomerase activity"/>
    <property type="evidence" value="ECO:0007669"/>
    <property type="project" value="UniProtKB-KW"/>
</dbReference>
<accession>A0A173S8A2</accession>
<dbReference type="EMBL" id="QSEP01000143">
    <property type="protein sequence ID" value="RGZ77936.1"/>
    <property type="molecule type" value="Genomic_DNA"/>
</dbReference>
<keyword evidence="11" id="KW-0732">Signal</keyword>
<dbReference type="EMBL" id="CYZL01000020">
    <property type="protein sequence ID" value="CUO67042.1"/>
    <property type="molecule type" value="Genomic_DNA"/>
</dbReference>
<evidence type="ECO:0000313" key="14">
    <source>
        <dbReference type="EMBL" id="CUO67042.1"/>
    </source>
</evidence>
<dbReference type="PROSITE" id="PS50059">
    <property type="entry name" value="FKBP_PPIASE"/>
    <property type="match status" value="1"/>
</dbReference>
<dbReference type="Pfam" id="PF00254">
    <property type="entry name" value="FKBP_C"/>
    <property type="match status" value="1"/>
</dbReference>
<evidence type="ECO:0000313" key="16">
    <source>
        <dbReference type="EMBL" id="RGZ77936.1"/>
    </source>
</evidence>
<sequence>MKKFATIALAVVLSMGILTGCGSSKKAAEATTEVKEETVDYGQGLNEDGTLEGVKATDYVTVCDYSALKIPKKEVKVSDSDVQTEIDTILSSYNQVTDRKVKKGDTVNIDYKGMVDGKEFDGGTASGASLKIGSGTFIDGFEDQLIGKMPGETVQVKVTFPKDYQGKEVAGKDAVFETTINYIDETPKLTDKFVKEKLSDRYGYTTVKEMKKTIRDEIFKTNKTDYIWNHMIEKSKFKEIPDELINDRVDVLVNGLKAQLKASNYTLKDYLSAYGIEDETTLRDQYKSSCESTVKVFLIADAIAADKKISVTDEDVKAYFNGEDTAQYEKQYSKAYINRIVLNNLVIQEIEKNVTVK</sequence>
<dbReference type="Proteomes" id="UP000095679">
    <property type="component" value="Unassembled WGS sequence"/>
</dbReference>
<dbReference type="InterPro" id="IPR037041">
    <property type="entry name" value="Trigger_fac_C_sf"/>
</dbReference>
<dbReference type="EMBL" id="QSOE01000150">
    <property type="protein sequence ID" value="RGI79680.1"/>
    <property type="molecule type" value="Genomic_DNA"/>
</dbReference>
<feature type="signal peptide" evidence="11">
    <location>
        <begin position="1"/>
        <end position="20"/>
    </location>
</feature>
<dbReference type="SUPFAM" id="SSF54534">
    <property type="entry name" value="FKBP-like"/>
    <property type="match status" value="1"/>
</dbReference>
<dbReference type="GO" id="GO:0015031">
    <property type="term" value="P:protein transport"/>
    <property type="evidence" value="ECO:0007669"/>
    <property type="project" value="InterPro"/>
</dbReference>
<evidence type="ECO:0000259" key="12">
    <source>
        <dbReference type="PROSITE" id="PS50059"/>
    </source>
</evidence>
<evidence type="ECO:0000313" key="24">
    <source>
        <dbReference type="Proteomes" id="UP000283700"/>
    </source>
</evidence>
<evidence type="ECO:0000256" key="11">
    <source>
        <dbReference type="SAM" id="SignalP"/>
    </source>
</evidence>
<keyword evidence="5 10" id="KW-0697">Rotamase</keyword>
<dbReference type="RefSeq" id="WP_005351614.1">
    <property type="nucleotide sequence ID" value="NZ_BLYK01000038.1"/>
</dbReference>
<dbReference type="GO" id="GO:0006457">
    <property type="term" value="P:protein folding"/>
    <property type="evidence" value="ECO:0007669"/>
    <property type="project" value="InterPro"/>
</dbReference>
<evidence type="ECO:0000256" key="5">
    <source>
        <dbReference type="ARBA" id="ARBA00023110"/>
    </source>
</evidence>
<dbReference type="InterPro" id="IPR008880">
    <property type="entry name" value="Trigger_fac_C"/>
</dbReference>
<dbReference type="Proteomes" id="UP000284621">
    <property type="component" value="Unassembled WGS sequence"/>
</dbReference>
<feature type="chain" id="PRO_5042332572" description="peptidylprolyl isomerase" evidence="11">
    <location>
        <begin position="21"/>
        <end position="357"/>
    </location>
</feature>
<dbReference type="FunFam" id="3.10.50.40:FF:000001">
    <property type="entry name" value="Trigger factor"/>
    <property type="match status" value="1"/>
</dbReference>
<dbReference type="InterPro" id="IPR027304">
    <property type="entry name" value="Trigger_fact/SurA_dom_sf"/>
</dbReference>
<evidence type="ECO:0000313" key="22">
    <source>
        <dbReference type="Proteomes" id="UP000262524"/>
    </source>
</evidence>
<dbReference type="EC" id="5.2.1.8" evidence="10"/>
<evidence type="ECO:0000256" key="7">
    <source>
        <dbReference type="ARBA" id="ARBA00023235"/>
    </source>
</evidence>
<dbReference type="Proteomes" id="UP000283700">
    <property type="component" value="Unassembled WGS sequence"/>
</dbReference>
<evidence type="ECO:0000256" key="10">
    <source>
        <dbReference type="PROSITE-ProRule" id="PRU00277"/>
    </source>
</evidence>
<evidence type="ECO:0000256" key="8">
    <source>
        <dbReference type="ARBA" id="ARBA00023306"/>
    </source>
</evidence>
<dbReference type="OrthoDB" id="9767721at2"/>
<dbReference type="GeneID" id="75048885"/>
<evidence type="ECO:0000256" key="1">
    <source>
        <dbReference type="ARBA" id="ARBA00000971"/>
    </source>
</evidence>
<dbReference type="GO" id="GO:0005737">
    <property type="term" value="C:cytoplasm"/>
    <property type="evidence" value="ECO:0007669"/>
    <property type="project" value="UniProtKB-SubCell"/>
</dbReference>
<keyword evidence="6" id="KW-0143">Chaperone</keyword>